<evidence type="ECO:0008006" key="4">
    <source>
        <dbReference type="Google" id="ProtNLM"/>
    </source>
</evidence>
<accession>G3IW19</accession>
<proteinExistence type="predicted"/>
<keyword evidence="1" id="KW-0812">Transmembrane</keyword>
<dbReference type="OrthoDB" id="7032238at2"/>
<dbReference type="HOGENOM" id="CLU_063844_1_0_6"/>
<sequence length="329" mass="34690">MTFPTDPAADELGCERPLSGIYPESMQANASAVSWSAIVAGAAATAALALILLMLGTGLGLSSVSPWAYSGVSATTFGVSSILWLTFTQLVASGMGGYLAGRLRSRWVSVHTDEVYFRDTAHGFLSWAVAALATAALLTSVIGSIVSGGIQAGGVAATAAVVTTGNTATVGSDMTKYHNGEPMGYFVDLLFRKDINAAATASAPDESGAMPRYNLENLEPITAASRSEVTRIFMNSIRTDPLPADDTRYVGRIVAQRTGLTELDAEKRVLDTYARIQTKLREAETAAKEAADSARKAFIYASLWLFISLLIGAFVASFAATYGGRQRDM</sequence>
<dbReference type="Proteomes" id="UP000004664">
    <property type="component" value="Unassembled WGS sequence"/>
</dbReference>
<keyword evidence="1" id="KW-1133">Transmembrane helix</keyword>
<evidence type="ECO:0000256" key="1">
    <source>
        <dbReference type="SAM" id="Phobius"/>
    </source>
</evidence>
<feature type="transmembrane region" description="Helical" evidence="1">
    <location>
        <begin position="297"/>
        <end position="320"/>
    </location>
</feature>
<dbReference type="RefSeq" id="WP_006889805.1">
    <property type="nucleotide sequence ID" value="NZ_JH109152.1"/>
</dbReference>
<dbReference type="STRING" id="697282.Mettu_0621"/>
<reference evidence="2 3" key="1">
    <citation type="submission" date="2011-06" db="EMBL/GenBank/DDBJ databases">
        <title>Genomic sequence of Methylobacter tundripaludum SV96.</title>
        <authorList>
            <consortium name="US DOE Joint Genome Institute"/>
            <person name="Lucas S."/>
            <person name="Han J."/>
            <person name="Lapidus A."/>
            <person name="Cheng J.-F."/>
            <person name="Goodwin L."/>
            <person name="Pitluck S."/>
            <person name="Held B."/>
            <person name="Detter J.C."/>
            <person name="Han C."/>
            <person name="Tapia R."/>
            <person name="Land M."/>
            <person name="Hauser L."/>
            <person name="Kyrpides N."/>
            <person name="Ivanova N."/>
            <person name="Ovchinnikova G."/>
            <person name="Pagani I."/>
            <person name="Klotz M.G."/>
            <person name="Dispirito A.A."/>
            <person name="Murrell J.C."/>
            <person name="Dunfield P."/>
            <person name="Kalyuzhnaya M.G."/>
            <person name="Svenning M."/>
            <person name="Trotsenko Y.A."/>
            <person name="Stein L.Y."/>
            <person name="Woyke T."/>
        </authorList>
    </citation>
    <scope>NUCLEOTIDE SEQUENCE [LARGE SCALE GENOMIC DNA]</scope>
    <source>
        <strain evidence="3">ATCC BAA-1195 / DSM 17260 / SV96</strain>
    </source>
</reference>
<keyword evidence="1" id="KW-0472">Membrane</keyword>
<organism evidence="2 3">
    <name type="scientific">Methylobacter tundripaludum (strain ATCC BAA-1195 / DSM 17260 / SV96)</name>
    <dbReference type="NCBI Taxonomy" id="697282"/>
    <lineage>
        <taxon>Bacteria</taxon>
        <taxon>Pseudomonadati</taxon>
        <taxon>Pseudomonadota</taxon>
        <taxon>Gammaproteobacteria</taxon>
        <taxon>Methylococcales</taxon>
        <taxon>Methylococcaceae</taxon>
        <taxon>Methylobacter</taxon>
    </lineage>
</organism>
<dbReference type="eggNOG" id="COG1196">
    <property type="taxonomic scope" value="Bacteria"/>
</dbReference>
<gene>
    <name evidence="2" type="ORF">Mettu_0621</name>
</gene>
<evidence type="ECO:0000313" key="3">
    <source>
        <dbReference type="Proteomes" id="UP000004664"/>
    </source>
</evidence>
<evidence type="ECO:0000313" key="2">
    <source>
        <dbReference type="EMBL" id="EGW21830.1"/>
    </source>
</evidence>
<protein>
    <recommendedName>
        <fullName evidence="4">Transmembrane protein</fullName>
    </recommendedName>
</protein>
<dbReference type="EMBL" id="JH109152">
    <property type="protein sequence ID" value="EGW21830.1"/>
    <property type="molecule type" value="Genomic_DNA"/>
</dbReference>
<keyword evidence="3" id="KW-1185">Reference proteome</keyword>
<feature type="transmembrane region" description="Helical" evidence="1">
    <location>
        <begin position="124"/>
        <end position="146"/>
    </location>
</feature>
<dbReference type="AlphaFoldDB" id="G3IW19"/>
<name>G3IW19_METTV</name>
<feature type="transmembrane region" description="Helical" evidence="1">
    <location>
        <begin position="32"/>
        <end position="55"/>
    </location>
</feature>